<keyword evidence="5 7" id="KW-0472">Membrane</keyword>
<evidence type="ECO:0000256" key="3">
    <source>
        <dbReference type="ARBA" id="ARBA00022692"/>
    </source>
</evidence>
<evidence type="ECO:0000256" key="2">
    <source>
        <dbReference type="ARBA" id="ARBA00022475"/>
    </source>
</evidence>
<feature type="coiled-coil region" evidence="6">
    <location>
        <begin position="689"/>
        <end position="748"/>
    </location>
</feature>
<proteinExistence type="predicted"/>
<feature type="domain" description="ABC3 transporter permease C-terminal" evidence="8">
    <location>
        <begin position="786"/>
        <end position="902"/>
    </location>
</feature>
<evidence type="ECO:0000256" key="6">
    <source>
        <dbReference type="SAM" id="Coils"/>
    </source>
</evidence>
<feature type="coiled-coil region" evidence="6">
    <location>
        <begin position="355"/>
        <end position="621"/>
    </location>
</feature>
<feature type="coiled-coil region" evidence="6">
    <location>
        <begin position="253"/>
        <end position="301"/>
    </location>
</feature>
<keyword evidence="4 7" id="KW-1133">Transmembrane helix</keyword>
<feature type="transmembrane region" description="Helical" evidence="7">
    <location>
        <begin position="834"/>
        <end position="858"/>
    </location>
</feature>
<evidence type="ECO:0000313" key="9">
    <source>
        <dbReference type="EMBL" id="OAQ55487.1"/>
    </source>
</evidence>
<feature type="transmembrane region" description="Helical" evidence="7">
    <location>
        <begin position="1187"/>
        <end position="1206"/>
    </location>
</feature>
<dbReference type="Gene3D" id="1.10.287.1490">
    <property type="match status" value="1"/>
</dbReference>
<feature type="transmembrane region" description="Helical" evidence="7">
    <location>
        <begin position="20"/>
        <end position="37"/>
    </location>
</feature>
<evidence type="ECO:0000313" key="10">
    <source>
        <dbReference type="Proteomes" id="UP000078516"/>
    </source>
</evidence>
<feature type="transmembrane region" description="Helical" evidence="7">
    <location>
        <begin position="878"/>
        <end position="900"/>
    </location>
</feature>
<organism evidence="9 10">
    <name type="scientific">Enterococcus thailandicus</name>
    <dbReference type="NCBI Taxonomy" id="417368"/>
    <lineage>
        <taxon>Bacteria</taxon>
        <taxon>Bacillati</taxon>
        <taxon>Bacillota</taxon>
        <taxon>Bacilli</taxon>
        <taxon>Lactobacillales</taxon>
        <taxon>Enterococcaceae</taxon>
        <taxon>Enterococcus</taxon>
    </lineage>
</organism>
<feature type="transmembrane region" description="Helical" evidence="7">
    <location>
        <begin position="1239"/>
        <end position="1261"/>
    </location>
</feature>
<comment type="caution">
    <text evidence="9">The sequence shown here is derived from an EMBL/GenBank/DDBJ whole genome shotgun (WGS) entry which is preliminary data.</text>
</comment>
<dbReference type="PANTHER" id="PTHR30287">
    <property type="entry name" value="MEMBRANE COMPONENT OF PREDICTED ABC SUPERFAMILY METABOLITE UPTAKE TRANSPORTER"/>
    <property type="match status" value="1"/>
</dbReference>
<feature type="transmembrane region" description="Helical" evidence="7">
    <location>
        <begin position="1281"/>
        <end position="1299"/>
    </location>
</feature>
<protein>
    <submittedName>
        <fullName evidence="9">ABC transporter permease</fullName>
    </submittedName>
</protein>
<keyword evidence="3 7" id="KW-0812">Transmembrane</keyword>
<dbReference type="RefSeq" id="WP_067483998.1">
    <property type="nucleotide sequence ID" value="NZ_JARQAN010000002.1"/>
</dbReference>
<reference evidence="9 10" key="1">
    <citation type="submission" date="2016-04" db="EMBL/GenBank/DDBJ databases">
        <title>Draft genome of an Enterococcus thailandicus strain isolated from bovine feces.</title>
        <authorList>
            <person name="Beukers A.G."/>
            <person name="Zaheer R."/>
            <person name="Goji N."/>
            <person name="Cook S.R."/>
            <person name="Amoako K."/>
            <person name="Chaves A.V."/>
            <person name="Ward M.P."/>
            <person name="Mcallister T.A."/>
        </authorList>
    </citation>
    <scope>NUCLEOTIDE SEQUENCE [LARGE SCALE GENOMIC DNA]</scope>
    <source>
        <strain evidence="9 10">F0711D 46</strain>
    </source>
</reference>
<evidence type="ECO:0000256" key="7">
    <source>
        <dbReference type="SAM" id="Phobius"/>
    </source>
</evidence>
<keyword evidence="10" id="KW-1185">Reference proteome</keyword>
<keyword evidence="2" id="KW-1003">Cell membrane</keyword>
<dbReference type="PANTHER" id="PTHR30287:SF1">
    <property type="entry name" value="INNER MEMBRANE PROTEIN"/>
    <property type="match status" value="1"/>
</dbReference>
<evidence type="ECO:0000256" key="5">
    <source>
        <dbReference type="ARBA" id="ARBA00023136"/>
    </source>
</evidence>
<dbReference type="EMBL" id="LWMN01000013">
    <property type="protein sequence ID" value="OAQ55487.1"/>
    <property type="molecule type" value="Genomic_DNA"/>
</dbReference>
<dbReference type="InterPro" id="IPR038766">
    <property type="entry name" value="Membrane_comp_ABC_pdt"/>
</dbReference>
<accession>A0A179EQH7</accession>
<keyword evidence="6" id="KW-0175">Coiled coil</keyword>
<dbReference type="GO" id="GO:0005886">
    <property type="term" value="C:plasma membrane"/>
    <property type="evidence" value="ECO:0007669"/>
    <property type="project" value="UniProtKB-SubCell"/>
</dbReference>
<evidence type="ECO:0000259" key="8">
    <source>
        <dbReference type="Pfam" id="PF02687"/>
    </source>
</evidence>
<evidence type="ECO:0000256" key="4">
    <source>
        <dbReference type="ARBA" id="ARBA00022989"/>
    </source>
</evidence>
<feature type="transmembrane region" description="Helical" evidence="7">
    <location>
        <begin position="953"/>
        <end position="973"/>
    </location>
</feature>
<comment type="subcellular location">
    <subcellularLocation>
        <location evidence="1">Cell membrane</location>
        <topology evidence="1">Multi-pass membrane protein</topology>
    </subcellularLocation>
</comment>
<feature type="transmembrane region" description="Helical" evidence="7">
    <location>
        <begin position="787"/>
        <end position="808"/>
    </location>
</feature>
<dbReference type="Proteomes" id="UP000078516">
    <property type="component" value="Unassembled WGS sequence"/>
</dbReference>
<dbReference type="Pfam" id="PF02687">
    <property type="entry name" value="FtsX"/>
    <property type="match status" value="2"/>
</dbReference>
<sequence length="1316" mass="146570">MKKMLWKDIFKSISKSKARFLSIMGLMLIGSFALVGLKVTGPNMRSTGENYFNELNVSDLTVIGTLGIDDNDVKAIDQTTGVRSIEYGYLKDVVIKDTKTSIRIFSKGEKISDYEQVSGKLPEKANEIALDNSYADQYKLGDTIEFTEKEDVSGQTILKEHKFKIVGFIYSGEIVSSINQGVSTAGTGSLNGYAIVPKKTFDSEIYMLARMTFRNLEKVDPYSDNYTDKLQKHKDDLSERLKNQPEIRLATIKKEYQGQIDDGQKQINQAKQQLKDTEQQLKDAKGELANGTQQIQDAQTELTTKVNDANEQITNGESQITTAQASIEAGEQQLATAQTQLADGSGTLNEKWTQLQNGKQQLSQARSTLTSANDQLTIAANALASGKEQLAAGYNQVNENQAKLAVAEAQITQAEQTLATKQQEYDTKNNEYQTALNKFNQQKQEYTAGVQQLQTAQTDLDTKKQELEAGKQQYVTTMNQLTDSKNELEQALKNPDLTEEEQAELQSKLDNVNANLSQAQVAYNHFIETVYTPGMQQIETTQQALNTKKAELDKANQKLTEAEQQLATSKQQLDAGAAELSAANAEIEQQKAALANAKGQLQAAQETLSQKEAYLNEKEVEYQSGLQQYNAGIASYNQNLGTYYAGLNEWYEGAAMLDKKSAEYQENVDRLAQVKHELATKQTELTTAKDTLATEQKEGEQQLADAKSELAKKQKEYEEKNQTFQSKKEEAEKEIAKNQEKLDKAQEMVDHLSLPTYSLNSRREIPGGEGYRIYGSISKIVDSLANVFPIFLYFVAALVTLTTMARFVDEERIKSGTLKALGYENKDVIRKFTFYGLTSSLSGTILGIILGHTLLPLIVYNAYHSGFTLPKIELHFHWGISFVAILLALISSVVPAFVVASRELKENPAQLLLPKPPSAGSKILLERIKPLWNRMSFTHKVTARNIFRYKQRMMMTIFGVAGAVALLFAGFSVQHSIGGINDRQFGSLIHYDMIVAQNEFVPEDQEQALDEQLSTSEIKQNKAIHYEELTKVAGSNKDTQEIKLIVPESTNDFSDYISLVDRKSGDKLSLPDDGVIISERLAKLLDVKTGDTVTFKDSNQKDKKMKVAEVTEMYMGHFAFTSKAGYENLFGTDFATNAYLVNLKNPSTKNTKEQAAKFINLDSVAGVVQNTTLMNQIDTIVHSLDKIMKVLIVVAALLGIVILYNLTNINVSERMRELSTIKVLGFYDKEVTLYIYRETILLTILGIITGFGIGELLHQYIINVVPPDDVMFNPALSSISFIIPTIIIAVVTTILAFVINSRLKRVDMLEALKSVD</sequence>
<name>A0A179EQH7_ENTTH</name>
<feature type="domain" description="ABC3 transporter permease C-terminal" evidence="8">
    <location>
        <begin position="1190"/>
        <end position="1299"/>
    </location>
</feature>
<dbReference type="SUPFAM" id="SSF57997">
    <property type="entry name" value="Tropomyosin"/>
    <property type="match status" value="1"/>
</dbReference>
<gene>
    <name evidence="9" type="ORF">A6E74_08325</name>
</gene>
<dbReference type="InterPro" id="IPR003838">
    <property type="entry name" value="ABC3_permease_C"/>
</dbReference>
<evidence type="ECO:0000256" key="1">
    <source>
        <dbReference type="ARBA" id="ARBA00004651"/>
    </source>
</evidence>